<sequence length="77" mass="9001">MTYKYTTVRIQRKEALLGYTVPKGALFIRGNGLQFICTERPKDPMNIPVLMFQNGNWHRISVSVMYSYLAREIVNFI</sequence>
<proteinExistence type="predicted"/>
<dbReference type="RefSeq" id="WP_055053216.1">
    <property type="nucleotide sequence ID" value="NZ_CYZA01000006.1"/>
</dbReference>
<accession>A0A174A5C3</accession>
<evidence type="ECO:0000313" key="1">
    <source>
        <dbReference type="EMBL" id="CUN83831.1"/>
    </source>
</evidence>
<reference evidence="1 2" key="1">
    <citation type="submission" date="2015-09" db="EMBL/GenBank/DDBJ databases">
        <authorList>
            <consortium name="Pathogen Informatics"/>
        </authorList>
    </citation>
    <scope>NUCLEOTIDE SEQUENCE [LARGE SCALE GENOMIC DNA]</scope>
    <source>
        <strain evidence="1 2">2789STDY5608838</strain>
    </source>
</reference>
<name>A0A174A5C3_9FIRM</name>
<protein>
    <submittedName>
        <fullName evidence="1">Uncharacterized protein</fullName>
    </submittedName>
</protein>
<dbReference type="EMBL" id="CYZA01000006">
    <property type="protein sequence ID" value="CUN83831.1"/>
    <property type="molecule type" value="Genomic_DNA"/>
</dbReference>
<dbReference type="Proteomes" id="UP000095447">
    <property type="component" value="Unassembled WGS sequence"/>
</dbReference>
<evidence type="ECO:0000313" key="2">
    <source>
        <dbReference type="Proteomes" id="UP000095447"/>
    </source>
</evidence>
<dbReference type="AlphaFoldDB" id="A0A174A5C3"/>
<gene>
    <name evidence="1" type="ORF">ERS852395_01469</name>
</gene>
<organism evidence="1 2">
    <name type="scientific">Blautia obeum</name>
    <dbReference type="NCBI Taxonomy" id="40520"/>
    <lineage>
        <taxon>Bacteria</taxon>
        <taxon>Bacillati</taxon>
        <taxon>Bacillota</taxon>
        <taxon>Clostridia</taxon>
        <taxon>Lachnospirales</taxon>
        <taxon>Lachnospiraceae</taxon>
        <taxon>Blautia</taxon>
    </lineage>
</organism>